<dbReference type="Proteomes" id="UP000830375">
    <property type="component" value="Unassembled WGS sequence"/>
</dbReference>
<gene>
    <name evidence="1" type="ORF">H4Q32_018355</name>
</gene>
<evidence type="ECO:0000313" key="2">
    <source>
        <dbReference type="Proteomes" id="UP000830375"/>
    </source>
</evidence>
<dbReference type="PANTHER" id="PTHR12166">
    <property type="entry name" value="CALCIUM-DEPENDENT SECRETION ACTIVATOR"/>
    <property type="match status" value="1"/>
</dbReference>
<proteinExistence type="predicted"/>
<evidence type="ECO:0000313" key="1">
    <source>
        <dbReference type="EMBL" id="KAI2648297.1"/>
    </source>
</evidence>
<accession>A0ABQ8LED8</accession>
<organism evidence="1 2">
    <name type="scientific">Labeo rohita</name>
    <name type="common">Indian major carp</name>
    <name type="synonym">Cyprinus rohita</name>
    <dbReference type="NCBI Taxonomy" id="84645"/>
    <lineage>
        <taxon>Eukaryota</taxon>
        <taxon>Metazoa</taxon>
        <taxon>Chordata</taxon>
        <taxon>Craniata</taxon>
        <taxon>Vertebrata</taxon>
        <taxon>Euteleostomi</taxon>
        <taxon>Actinopterygii</taxon>
        <taxon>Neopterygii</taxon>
        <taxon>Teleostei</taxon>
        <taxon>Ostariophysi</taxon>
        <taxon>Cypriniformes</taxon>
        <taxon>Cyprinidae</taxon>
        <taxon>Labeoninae</taxon>
        <taxon>Labeonini</taxon>
        <taxon>Labeo</taxon>
    </lineage>
</organism>
<reference evidence="1 2" key="1">
    <citation type="submission" date="2022-01" db="EMBL/GenBank/DDBJ databases">
        <title>A high-quality chromosome-level genome assembly of rohu carp, Labeo rohita.</title>
        <authorList>
            <person name="Arick M.A. II"/>
            <person name="Hsu C.-Y."/>
            <person name="Magbanua Z."/>
            <person name="Pechanova O."/>
            <person name="Grover C."/>
            <person name="Miller E."/>
            <person name="Thrash A."/>
            <person name="Ezzel L."/>
            <person name="Alam S."/>
            <person name="Benzie J."/>
            <person name="Hamilton M."/>
            <person name="Karsi A."/>
            <person name="Lawrence M.L."/>
            <person name="Peterson D.G."/>
        </authorList>
    </citation>
    <scope>NUCLEOTIDE SEQUENCE [LARGE SCALE GENOMIC DNA]</scope>
    <source>
        <strain evidence="2">BAU-BD-2019</strain>
        <tissue evidence="1">Blood</tissue>
    </source>
</reference>
<dbReference type="EMBL" id="JACTAM010000025">
    <property type="protein sequence ID" value="KAI2648297.1"/>
    <property type="molecule type" value="Genomic_DNA"/>
</dbReference>
<name>A0ABQ8LED8_LABRO</name>
<sequence length="122" mass="14141">MFPCFGRPDGMGTVTEQEKEEFEEIRSRLLTLLEKQITHFRYCFPFGRPEGALKATLSLLERVLMKDITTPVPPEEMRKIVQKCLEKAALINYSQLTEYAQIEGFSQNTFQGSTVRIFFLQI</sequence>
<keyword evidence="2" id="KW-1185">Reference proteome</keyword>
<dbReference type="InterPro" id="IPR033227">
    <property type="entry name" value="CAPS"/>
</dbReference>
<protein>
    <submittedName>
        <fullName evidence="1">Calcium-dependent secretion activator 2</fullName>
    </submittedName>
</protein>
<comment type="caution">
    <text evidence="1">The sequence shown here is derived from an EMBL/GenBank/DDBJ whole genome shotgun (WGS) entry which is preliminary data.</text>
</comment>
<dbReference type="PANTHER" id="PTHR12166:SF7">
    <property type="entry name" value="CALCIUM-DEPENDENT SECRETION ACTIVATOR 2"/>
    <property type="match status" value="1"/>
</dbReference>